<protein>
    <submittedName>
        <fullName evidence="1">Uncharacterized protein</fullName>
    </submittedName>
</protein>
<dbReference type="AlphaFoldDB" id="A0AA38UPT6"/>
<evidence type="ECO:0000313" key="1">
    <source>
        <dbReference type="EMBL" id="KAJ3979437.1"/>
    </source>
</evidence>
<accession>A0AA38UPT6</accession>
<name>A0AA38UPT6_9AGAR</name>
<feature type="non-terminal residue" evidence="1">
    <location>
        <position position="1"/>
    </location>
</feature>
<dbReference type="EMBL" id="MU802347">
    <property type="protein sequence ID" value="KAJ3979437.1"/>
    <property type="molecule type" value="Genomic_DNA"/>
</dbReference>
<gene>
    <name evidence="1" type="ORF">F5890DRAFT_1421339</name>
</gene>
<organism evidence="1 2">
    <name type="scientific">Lentinula detonsa</name>
    <dbReference type="NCBI Taxonomy" id="2804962"/>
    <lineage>
        <taxon>Eukaryota</taxon>
        <taxon>Fungi</taxon>
        <taxon>Dikarya</taxon>
        <taxon>Basidiomycota</taxon>
        <taxon>Agaricomycotina</taxon>
        <taxon>Agaricomycetes</taxon>
        <taxon>Agaricomycetidae</taxon>
        <taxon>Agaricales</taxon>
        <taxon>Marasmiineae</taxon>
        <taxon>Omphalotaceae</taxon>
        <taxon>Lentinula</taxon>
    </lineage>
</organism>
<dbReference type="Proteomes" id="UP001163850">
    <property type="component" value="Unassembled WGS sequence"/>
</dbReference>
<reference evidence="1" key="1">
    <citation type="submission" date="2022-08" db="EMBL/GenBank/DDBJ databases">
        <authorList>
            <consortium name="DOE Joint Genome Institute"/>
            <person name="Min B."/>
            <person name="Riley R."/>
            <person name="Sierra-Patev S."/>
            <person name="Naranjo-Ortiz M."/>
            <person name="Looney B."/>
            <person name="Konkel Z."/>
            <person name="Slot J.C."/>
            <person name="Sakamoto Y."/>
            <person name="Steenwyk J.L."/>
            <person name="Rokas A."/>
            <person name="Carro J."/>
            <person name="Camarero S."/>
            <person name="Ferreira P."/>
            <person name="Molpeceres G."/>
            <person name="Ruiz-Duenas F.J."/>
            <person name="Serrano A."/>
            <person name="Henrissat B."/>
            <person name="Drula E."/>
            <person name="Hughes K.W."/>
            <person name="Mata J.L."/>
            <person name="Ishikawa N.K."/>
            <person name="Vargas-Isla R."/>
            <person name="Ushijima S."/>
            <person name="Smith C.A."/>
            <person name="Ahrendt S."/>
            <person name="Andreopoulos W."/>
            <person name="He G."/>
            <person name="Labutti K."/>
            <person name="Lipzen A."/>
            <person name="Ng V."/>
            <person name="Sandor L."/>
            <person name="Barry K."/>
            <person name="Martinez A.T."/>
            <person name="Xiao Y."/>
            <person name="Gibbons J.G."/>
            <person name="Terashima K."/>
            <person name="Hibbett D.S."/>
            <person name="Grigoriev I.V."/>
        </authorList>
    </citation>
    <scope>NUCLEOTIDE SEQUENCE</scope>
    <source>
        <strain evidence="1">TFB7829</strain>
    </source>
</reference>
<evidence type="ECO:0000313" key="2">
    <source>
        <dbReference type="Proteomes" id="UP001163850"/>
    </source>
</evidence>
<comment type="caution">
    <text evidence="1">The sequence shown here is derived from an EMBL/GenBank/DDBJ whole genome shotgun (WGS) entry which is preliminary data.</text>
</comment>
<sequence>VMVQSADDDPKTYPYWYAQVLGIFHAEVLRLDNGQVKGIQHIEFLWVQWMGAEPHYRWGRKIGRLPKIGFIVENDAFGFLDPALVIRACHLIPDFVAGWTLELLNT</sequence>
<proteinExistence type="predicted"/>